<dbReference type="Proteomes" id="UP001447979">
    <property type="component" value="Unassembled WGS sequence"/>
</dbReference>
<name>A0ABV1CBF6_9FIRM</name>
<proteinExistence type="predicted"/>
<accession>A0ABV1CBF6</accession>
<sequence>MSLWDKKDIIINGKSKSKLFYVEKLIWSKMRTEFSKDFKNLKEDEDFEGLYDQGKNAFRV</sequence>
<protein>
    <submittedName>
        <fullName evidence="1">Uncharacterized protein</fullName>
    </submittedName>
</protein>
<reference evidence="1 2" key="1">
    <citation type="submission" date="2024-03" db="EMBL/GenBank/DDBJ databases">
        <title>Human intestinal bacterial collection.</title>
        <authorList>
            <person name="Pauvert C."/>
            <person name="Hitch T.C.A."/>
            <person name="Clavel T."/>
        </authorList>
    </citation>
    <scope>NUCLEOTIDE SEQUENCE [LARGE SCALE GENOMIC DNA]</scope>
    <source>
        <strain evidence="1 2">CLA-SR-H025</strain>
    </source>
</reference>
<evidence type="ECO:0000313" key="1">
    <source>
        <dbReference type="EMBL" id="MEQ2400163.1"/>
    </source>
</evidence>
<dbReference type="EMBL" id="JBBMFO010000001">
    <property type="protein sequence ID" value="MEQ2400163.1"/>
    <property type="molecule type" value="Genomic_DNA"/>
</dbReference>
<gene>
    <name evidence="1" type="ORF">WMO19_00940</name>
</gene>
<comment type="caution">
    <text evidence="1">The sequence shown here is derived from an EMBL/GenBank/DDBJ whole genome shotgun (WGS) entry which is preliminary data.</text>
</comment>
<dbReference type="RefSeq" id="WP_349169838.1">
    <property type="nucleotide sequence ID" value="NZ_JBBMFO010000001.1"/>
</dbReference>
<keyword evidence="2" id="KW-1185">Reference proteome</keyword>
<evidence type="ECO:0000313" key="2">
    <source>
        <dbReference type="Proteomes" id="UP001447979"/>
    </source>
</evidence>
<organism evidence="1 2">
    <name type="scientific">Peptoniphilus hominis</name>
    <name type="common">ex Hitch et al. 2025</name>
    <dbReference type="NCBI Taxonomy" id="3133174"/>
    <lineage>
        <taxon>Bacteria</taxon>
        <taxon>Bacillati</taxon>
        <taxon>Bacillota</taxon>
        <taxon>Tissierellia</taxon>
        <taxon>Tissierellales</taxon>
        <taxon>Peptoniphilaceae</taxon>
        <taxon>Peptoniphilus</taxon>
    </lineage>
</organism>